<dbReference type="Gene3D" id="3.10.450.50">
    <property type="match status" value="1"/>
</dbReference>
<protein>
    <recommendedName>
        <fullName evidence="3">Phosphoribosyl-AMP cyclohydrolase</fullName>
    </recommendedName>
</protein>
<dbReference type="EMBL" id="JAPOHD010000005">
    <property type="protein sequence ID" value="MCY1719068.1"/>
    <property type="molecule type" value="Genomic_DNA"/>
</dbReference>
<name>A0A9X3J483_9BACT</name>
<dbReference type="RefSeq" id="WP_343331405.1">
    <property type="nucleotide sequence ID" value="NZ_JAPOHD010000005.1"/>
</dbReference>
<dbReference type="AlphaFoldDB" id="A0A9X3J483"/>
<dbReference type="PIRSF" id="PIRSF028288">
    <property type="entry name" value="UCP028288"/>
    <property type="match status" value="1"/>
</dbReference>
<gene>
    <name evidence="1" type="ORF">OU798_01855</name>
</gene>
<comment type="caution">
    <text evidence="1">The sequence shown here is derived from an EMBL/GenBank/DDBJ whole genome shotgun (WGS) entry which is preliminary data.</text>
</comment>
<evidence type="ECO:0000313" key="1">
    <source>
        <dbReference type="EMBL" id="MCY1719068.1"/>
    </source>
</evidence>
<accession>A0A9X3J483</accession>
<proteinExistence type="predicted"/>
<dbReference type="Proteomes" id="UP001145087">
    <property type="component" value="Unassembled WGS sequence"/>
</dbReference>
<keyword evidence="2" id="KW-1185">Reference proteome</keyword>
<reference evidence="1" key="1">
    <citation type="submission" date="2022-11" db="EMBL/GenBank/DDBJ databases">
        <title>Marilongibacter aestuarii gen. nov., sp. nov., isolated from tidal flat sediment.</title>
        <authorList>
            <person name="Jiayan W."/>
        </authorList>
    </citation>
    <scope>NUCLEOTIDE SEQUENCE</scope>
    <source>
        <strain evidence="1">Z1-6</strain>
    </source>
</reference>
<evidence type="ECO:0000313" key="2">
    <source>
        <dbReference type="Proteomes" id="UP001145087"/>
    </source>
</evidence>
<organism evidence="1 2">
    <name type="scientific">Draconibacterium aestuarii</name>
    <dbReference type="NCBI Taxonomy" id="2998507"/>
    <lineage>
        <taxon>Bacteria</taxon>
        <taxon>Pseudomonadati</taxon>
        <taxon>Bacteroidota</taxon>
        <taxon>Bacteroidia</taxon>
        <taxon>Marinilabiliales</taxon>
        <taxon>Prolixibacteraceae</taxon>
        <taxon>Draconibacterium</taxon>
    </lineage>
</organism>
<dbReference type="InterPro" id="IPR016878">
    <property type="entry name" value="MICAH-like"/>
</dbReference>
<evidence type="ECO:0008006" key="3">
    <source>
        <dbReference type="Google" id="ProtNLM"/>
    </source>
</evidence>
<sequence length="161" mass="18774">MAQIISKDEFLKFQKKWGDRVVEIGKLYLEKKEYKQAAIELVDSLYGYNEGTVLFKPTRAQHKEFRLTARSAVSYFIGHDNEYSEDTGFALQPWVKVRFVNSGFIFDSNYAITMGNYFFTDLEGREKKVEFTFGLFRSENGNLKINLHHSSIPYLHPKHGN</sequence>